<gene>
    <name evidence="2" type="ORF">SAMN04488121_102709</name>
</gene>
<dbReference type="AlphaFoldDB" id="A0A1G7NAQ8"/>
<name>A0A1G7NAQ8_CHIFI</name>
<keyword evidence="1" id="KW-0812">Transmembrane</keyword>
<evidence type="ECO:0000313" key="2">
    <source>
        <dbReference type="EMBL" id="SDF70459.1"/>
    </source>
</evidence>
<reference evidence="3" key="1">
    <citation type="submission" date="2016-10" db="EMBL/GenBank/DDBJ databases">
        <authorList>
            <person name="Varghese N."/>
            <person name="Submissions S."/>
        </authorList>
    </citation>
    <scope>NUCLEOTIDE SEQUENCE [LARGE SCALE GENOMIC DNA]</scope>
    <source>
        <strain evidence="3">DSM 527</strain>
    </source>
</reference>
<organism evidence="2 3">
    <name type="scientific">Chitinophaga filiformis</name>
    <name type="common">Myxococcus filiformis</name>
    <name type="synonym">Flexibacter filiformis</name>
    <dbReference type="NCBI Taxonomy" id="104663"/>
    <lineage>
        <taxon>Bacteria</taxon>
        <taxon>Pseudomonadati</taxon>
        <taxon>Bacteroidota</taxon>
        <taxon>Chitinophagia</taxon>
        <taxon>Chitinophagales</taxon>
        <taxon>Chitinophagaceae</taxon>
        <taxon>Chitinophaga</taxon>
    </lineage>
</organism>
<feature type="transmembrane region" description="Helical" evidence="1">
    <location>
        <begin position="40"/>
        <end position="63"/>
    </location>
</feature>
<feature type="transmembrane region" description="Helical" evidence="1">
    <location>
        <begin position="6"/>
        <end position="28"/>
    </location>
</feature>
<sequence length="68" mass="7300">MSWGAIASFFAICFFIGLVIVVALVPLGRKKGKRSVLEKVGVAVGVAVIFSILLLVAIINGWITFYSE</sequence>
<dbReference type="EMBL" id="FNBN01000002">
    <property type="protein sequence ID" value="SDF70459.1"/>
    <property type="molecule type" value="Genomic_DNA"/>
</dbReference>
<protein>
    <submittedName>
        <fullName evidence="2">Uncharacterized protein</fullName>
    </submittedName>
</protein>
<keyword evidence="1" id="KW-0472">Membrane</keyword>
<evidence type="ECO:0000313" key="3">
    <source>
        <dbReference type="Proteomes" id="UP000199045"/>
    </source>
</evidence>
<proteinExistence type="predicted"/>
<evidence type="ECO:0000256" key="1">
    <source>
        <dbReference type="SAM" id="Phobius"/>
    </source>
</evidence>
<dbReference type="Proteomes" id="UP000199045">
    <property type="component" value="Unassembled WGS sequence"/>
</dbReference>
<keyword evidence="1" id="KW-1133">Transmembrane helix</keyword>
<dbReference type="STRING" id="104663.SAMN04488121_102709"/>
<accession>A0A1G7NAQ8</accession>